<reference evidence="1" key="1">
    <citation type="submission" date="2017-02" db="UniProtKB">
        <authorList>
            <consortium name="WormBaseParasite"/>
        </authorList>
    </citation>
    <scope>IDENTIFICATION</scope>
</reference>
<proteinExistence type="predicted"/>
<evidence type="ECO:0000313" key="1">
    <source>
        <dbReference type="WBParaSite" id="TASK_0000310501-mRNA-1"/>
    </source>
</evidence>
<sequence>LGNVASKRTGKVVPRSGLCHLYLDRWNAGCRYCRLHRDVRRKWCAFEFSLSSCFSRTNPVCHSSRLKAFSKVLA</sequence>
<protein>
    <submittedName>
        <fullName evidence="1">LIM zinc-binding domain-containing protein</fullName>
    </submittedName>
</protein>
<accession>A0A0R3W0B1</accession>
<dbReference type="WBParaSite" id="TASK_0000310501-mRNA-1">
    <property type="protein sequence ID" value="TASK_0000310501-mRNA-1"/>
    <property type="gene ID" value="TASK_0000310501"/>
</dbReference>
<organism evidence="1">
    <name type="scientific">Taenia asiatica</name>
    <name type="common">Asian tapeworm</name>
    <dbReference type="NCBI Taxonomy" id="60517"/>
    <lineage>
        <taxon>Eukaryota</taxon>
        <taxon>Metazoa</taxon>
        <taxon>Spiralia</taxon>
        <taxon>Lophotrochozoa</taxon>
        <taxon>Platyhelminthes</taxon>
        <taxon>Cestoda</taxon>
        <taxon>Eucestoda</taxon>
        <taxon>Cyclophyllidea</taxon>
        <taxon>Taeniidae</taxon>
        <taxon>Taenia</taxon>
    </lineage>
</organism>
<dbReference type="AlphaFoldDB" id="A0A0R3W0B1"/>
<name>A0A0R3W0B1_TAEAS</name>